<gene>
    <name evidence="2" type="ORF">Theba_2020</name>
</gene>
<keyword evidence="1" id="KW-0472">Membrane</keyword>
<organism evidence="2 3">
    <name type="scientific">Mesotoga prima MesG1.Ag.4.2</name>
    <dbReference type="NCBI Taxonomy" id="660470"/>
    <lineage>
        <taxon>Bacteria</taxon>
        <taxon>Thermotogati</taxon>
        <taxon>Thermotogota</taxon>
        <taxon>Thermotogae</taxon>
        <taxon>Kosmotogales</taxon>
        <taxon>Kosmotogaceae</taxon>
        <taxon>Mesotoga</taxon>
    </lineage>
</organism>
<evidence type="ECO:0000313" key="2">
    <source>
        <dbReference type="EMBL" id="AFK07663.1"/>
    </source>
</evidence>
<name>I2F6W0_9BACT</name>
<dbReference type="RefSeq" id="WP_014731446.1">
    <property type="nucleotide sequence ID" value="NC_017934.1"/>
</dbReference>
<feature type="transmembrane region" description="Helical" evidence="1">
    <location>
        <begin position="51"/>
        <end position="77"/>
    </location>
</feature>
<proteinExistence type="predicted"/>
<accession>I2F6W0</accession>
<dbReference type="GeneID" id="87107779"/>
<keyword evidence="1" id="KW-1133">Transmembrane helix</keyword>
<evidence type="ECO:0000313" key="3">
    <source>
        <dbReference type="Proteomes" id="UP000002881"/>
    </source>
</evidence>
<dbReference type="KEGG" id="mpg:Theba_2020"/>
<keyword evidence="3" id="KW-1185">Reference proteome</keyword>
<reference evidence="2 3" key="1">
    <citation type="journal article" date="2012" name="Genome Biol. Evol.">
        <title>Genome Sequence of the Mesophilic Thermotogales Bacterium Mesotoga prima MesG1.Ag.4.2 Reveals the Largest Thermotogales Genome To Date.</title>
        <authorList>
            <person name="Zhaxybayeva O."/>
            <person name="Swithers K.S."/>
            <person name="Foght J."/>
            <person name="Green A.G."/>
            <person name="Bruce D."/>
            <person name="Detter C."/>
            <person name="Han S."/>
            <person name="Teshima H."/>
            <person name="Han J."/>
            <person name="Woyke T."/>
            <person name="Pitluck S."/>
            <person name="Nolan M."/>
            <person name="Ivanova N."/>
            <person name="Pati A."/>
            <person name="Land M.L."/>
            <person name="Dlutek M."/>
            <person name="Doolittle W.F."/>
            <person name="Noll K.M."/>
            <person name="Nesbo C.L."/>
        </authorList>
    </citation>
    <scope>NUCLEOTIDE SEQUENCE [LARGE SCALE GENOMIC DNA]</scope>
    <source>
        <strain evidence="3">mesG1.Ag.4.2</strain>
    </source>
</reference>
<keyword evidence="1" id="KW-0812">Transmembrane</keyword>
<dbReference type="AlphaFoldDB" id="I2F6W0"/>
<protein>
    <submittedName>
        <fullName evidence="2">Uncharacterized protein</fullName>
    </submittedName>
</protein>
<dbReference type="EMBL" id="CP003532">
    <property type="protein sequence ID" value="AFK07663.1"/>
    <property type="molecule type" value="Genomic_DNA"/>
</dbReference>
<evidence type="ECO:0000256" key="1">
    <source>
        <dbReference type="SAM" id="Phobius"/>
    </source>
</evidence>
<dbReference type="Proteomes" id="UP000002881">
    <property type="component" value="Chromosome"/>
</dbReference>
<sequence precursor="true">MGFAVRRSRRPKIGLIRNNFIRASVLLGIVSPVSIYGITRFFGARERLEGFGWLLIMLIAVWILVAVIWVLSLRVYFEARKQIVRSRRGFRTGNLKPTRMILNRSQVSSIRTKST</sequence>
<feature type="transmembrane region" description="Helical" evidence="1">
    <location>
        <begin position="20"/>
        <end position="39"/>
    </location>
</feature>
<dbReference type="HOGENOM" id="CLU_2106051_0_0_0"/>